<reference evidence="12" key="1">
    <citation type="submission" date="2025-08" db="UniProtKB">
        <authorList>
            <consortium name="RefSeq"/>
        </authorList>
    </citation>
    <scope>IDENTIFICATION</scope>
</reference>
<dbReference type="InterPro" id="IPR013783">
    <property type="entry name" value="Ig-like_fold"/>
</dbReference>
<keyword evidence="11" id="KW-1185">Reference proteome</keyword>
<evidence type="ECO:0000256" key="3">
    <source>
        <dbReference type="ARBA" id="ARBA00022692"/>
    </source>
</evidence>
<evidence type="ECO:0000256" key="5">
    <source>
        <dbReference type="ARBA" id="ARBA00022989"/>
    </source>
</evidence>
<dbReference type="Proteomes" id="UP000694845">
    <property type="component" value="Unplaced"/>
</dbReference>
<comment type="subcellular location">
    <subcellularLocation>
        <location evidence="1">Membrane</location>
        <topology evidence="1">Single-pass type I membrane protein</topology>
    </subcellularLocation>
</comment>
<keyword evidence="5 8" id="KW-1133">Transmembrane helix</keyword>
<sequence>MMNPKDIFRILLAVSICSFSNASNRGPSRDEDLTDEQIKALSPEEVANLATIGTQIFIKKKLARHYDSKPTLMDMVRIAYRERKMQEKRVYNEPEPAQKIEKDKEKRLPCQSPDLERPLVTYTGMKFKLDCSVCNGRQIPPDTPVTWQFQANGSDTSEPMNTLQGIRQGYQFFDSKKRLVLATIRQRNAGKYLCHPEGGGDLFGRYDVTVVEEPYFHLIFESHKDQPYAEERADDTTLFTLWSAWTGCNHCGEWGEKFRFGYCYARYRVNDFPGGVPCRSNVLPYSERQLFSQRKDEKIIRECEEACPRGKEGNSMSDSKAMDTYYVDFDLGRPTIPPEVEKQILYVDKGGSVRLLCPGGGLQDAIRWQNGTQHLMLSRQRSDRVHIDAMHGLHIRSVVSEDAQVFTCYHNRVRVVSITLKVVEPVSVNKKVKNNLMFVGIALTGLVGLIIWASVYKNRRRHSFDV</sequence>
<dbReference type="GO" id="GO:0016020">
    <property type="term" value="C:membrane"/>
    <property type="evidence" value="ECO:0007669"/>
    <property type="project" value="UniProtKB-SubCell"/>
</dbReference>
<organism evidence="11 12">
    <name type="scientific">Acanthaster planci</name>
    <name type="common">Crown-of-thorns starfish</name>
    <dbReference type="NCBI Taxonomy" id="133434"/>
    <lineage>
        <taxon>Eukaryota</taxon>
        <taxon>Metazoa</taxon>
        <taxon>Echinodermata</taxon>
        <taxon>Eleutherozoa</taxon>
        <taxon>Asterozoa</taxon>
        <taxon>Asteroidea</taxon>
        <taxon>Valvatacea</taxon>
        <taxon>Valvatida</taxon>
        <taxon>Acanthasteridae</taxon>
        <taxon>Acanthaster</taxon>
    </lineage>
</organism>
<dbReference type="InterPro" id="IPR036179">
    <property type="entry name" value="Ig-like_dom_sf"/>
</dbReference>
<evidence type="ECO:0000256" key="2">
    <source>
        <dbReference type="ARBA" id="ARBA00008727"/>
    </source>
</evidence>
<feature type="chain" id="PRO_5034510280" evidence="9">
    <location>
        <begin position="23"/>
        <end position="466"/>
    </location>
</feature>
<evidence type="ECO:0000256" key="7">
    <source>
        <dbReference type="ARBA" id="ARBA00023180"/>
    </source>
</evidence>
<keyword evidence="7" id="KW-0325">Glycoprotein</keyword>
<dbReference type="OrthoDB" id="6434091at2759"/>
<dbReference type="Gene3D" id="2.60.40.10">
    <property type="entry name" value="Immunoglobulins"/>
    <property type="match status" value="1"/>
</dbReference>
<dbReference type="SMART" id="SM00409">
    <property type="entry name" value="IG"/>
    <property type="match status" value="2"/>
</dbReference>
<evidence type="ECO:0000256" key="4">
    <source>
        <dbReference type="ARBA" id="ARBA00022729"/>
    </source>
</evidence>
<dbReference type="InterPro" id="IPR039311">
    <property type="entry name" value="FAM187A/B"/>
</dbReference>
<evidence type="ECO:0000256" key="9">
    <source>
        <dbReference type="SAM" id="SignalP"/>
    </source>
</evidence>
<comment type="similarity">
    <text evidence="2">Belongs to the FAM187 family.</text>
</comment>
<evidence type="ECO:0000256" key="1">
    <source>
        <dbReference type="ARBA" id="ARBA00004479"/>
    </source>
</evidence>
<feature type="domain" description="Ig-like" evidence="10">
    <location>
        <begin position="113"/>
        <end position="194"/>
    </location>
</feature>
<dbReference type="InterPro" id="IPR007110">
    <property type="entry name" value="Ig-like_dom"/>
</dbReference>
<evidence type="ECO:0000259" key="10">
    <source>
        <dbReference type="PROSITE" id="PS50835"/>
    </source>
</evidence>
<dbReference type="OMA" id="DTAPYNC"/>
<dbReference type="SUPFAM" id="SSF48726">
    <property type="entry name" value="Immunoglobulin"/>
    <property type="match status" value="1"/>
</dbReference>
<keyword evidence="4 9" id="KW-0732">Signal</keyword>
<dbReference type="GeneID" id="110976068"/>
<feature type="domain" description="Ig-like" evidence="10">
    <location>
        <begin position="338"/>
        <end position="419"/>
    </location>
</feature>
<dbReference type="PANTHER" id="PTHR32178:SF6">
    <property type="entry name" value="IG-LIKE DOMAIN-CONTAINING PROTEIN"/>
    <property type="match status" value="1"/>
</dbReference>
<dbReference type="AlphaFoldDB" id="A0A8B7XY73"/>
<feature type="signal peptide" evidence="9">
    <location>
        <begin position="1"/>
        <end position="22"/>
    </location>
</feature>
<accession>A0A8B7XY73</accession>
<dbReference type="PANTHER" id="PTHR32178">
    <property type="entry name" value="FAM187"/>
    <property type="match status" value="1"/>
</dbReference>
<evidence type="ECO:0000256" key="6">
    <source>
        <dbReference type="ARBA" id="ARBA00023136"/>
    </source>
</evidence>
<proteinExistence type="inferred from homology"/>
<evidence type="ECO:0000313" key="11">
    <source>
        <dbReference type="Proteomes" id="UP000694845"/>
    </source>
</evidence>
<evidence type="ECO:0000313" key="12">
    <source>
        <dbReference type="RefSeq" id="XP_022084726.1"/>
    </source>
</evidence>
<evidence type="ECO:0000256" key="8">
    <source>
        <dbReference type="SAM" id="Phobius"/>
    </source>
</evidence>
<dbReference type="PROSITE" id="PS50835">
    <property type="entry name" value="IG_LIKE"/>
    <property type="match status" value="2"/>
</dbReference>
<dbReference type="RefSeq" id="XP_022084726.1">
    <property type="nucleotide sequence ID" value="XM_022229034.1"/>
</dbReference>
<protein>
    <submittedName>
        <fullName evidence="12">Ig-like V-type domain-containing protein FAM187A</fullName>
    </submittedName>
</protein>
<name>A0A8B7XY73_ACAPL</name>
<dbReference type="KEGG" id="aplc:110976068"/>
<keyword evidence="3 8" id="KW-0812">Transmembrane</keyword>
<gene>
    <name evidence="12" type="primary">LOC110976068</name>
</gene>
<dbReference type="InterPro" id="IPR003599">
    <property type="entry name" value="Ig_sub"/>
</dbReference>
<feature type="transmembrane region" description="Helical" evidence="8">
    <location>
        <begin position="436"/>
        <end position="456"/>
    </location>
</feature>
<keyword evidence="6 8" id="KW-0472">Membrane</keyword>